<feature type="chain" id="PRO_5022956131" evidence="2">
    <location>
        <begin position="21"/>
        <end position="114"/>
    </location>
</feature>
<reference evidence="3 4" key="1">
    <citation type="submission" date="2019-09" db="EMBL/GenBank/DDBJ databases">
        <title>Chitinophaga ginsengihumi sp. nov., isolated from soil of ginseng rhizosphere.</title>
        <authorList>
            <person name="Lee J."/>
        </authorList>
    </citation>
    <scope>NUCLEOTIDE SEQUENCE [LARGE SCALE GENOMIC DNA]</scope>
    <source>
        <strain evidence="3 4">BN140078</strain>
    </source>
</reference>
<keyword evidence="4" id="KW-1185">Reference proteome</keyword>
<evidence type="ECO:0000313" key="4">
    <source>
        <dbReference type="Proteomes" id="UP000324611"/>
    </source>
</evidence>
<dbReference type="AlphaFoldDB" id="A0A5B2VTB0"/>
<evidence type="ECO:0000256" key="2">
    <source>
        <dbReference type="SAM" id="SignalP"/>
    </source>
</evidence>
<feature type="region of interest" description="Disordered" evidence="1">
    <location>
        <begin position="76"/>
        <end position="114"/>
    </location>
</feature>
<feature type="signal peptide" evidence="2">
    <location>
        <begin position="1"/>
        <end position="20"/>
    </location>
</feature>
<evidence type="ECO:0000313" key="3">
    <source>
        <dbReference type="EMBL" id="KAA2241552.1"/>
    </source>
</evidence>
<dbReference type="RefSeq" id="WP_149839064.1">
    <property type="nucleotide sequence ID" value="NZ_VUOC01000003.1"/>
</dbReference>
<keyword evidence="2" id="KW-0732">Signal</keyword>
<evidence type="ECO:0000256" key="1">
    <source>
        <dbReference type="SAM" id="MobiDB-lite"/>
    </source>
</evidence>
<accession>A0A5B2VTB0</accession>
<reference evidence="3 4" key="2">
    <citation type="submission" date="2019-09" db="EMBL/GenBank/DDBJ databases">
        <authorList>
            <person name="Jin C."/>
        </authorList>
    </citation>
    <scope>NUCLEOTIDE SEQUENCE [LARGE SCALE GENOMIC DNA]</scope>
    <source>
        <strain evidence="3 4">BN140078</strain>
    </source>
</reference>
<organism evidence="3 4">
    <name type="scientific">Chitinophaga agrisoli</name>
    <dbReference type="NCBI Taxonomy" id="2607653"/>
    <lineage>
        <taxon>Bacteria</taxon>
        <taxon>Pseudomonadati</taxon>
        <taxon>Bacteroidota</taxon>
        <taxon>Chitinophagia</taxon>
        <taxon>Chitinophagales</taxon>
        <taxon>Chitinophagaceae</taxon>
        <taxon>Chitinophaga</taxon>
    </lineage>
</organism>
<protein>
    <submittedName>
        <fullName evidence="3">Uncharacterized protein</fullName>
    </submittedName>
</protein>
<name>A0A5B2VTB0_9BACT</name>
<dbReference type="EMBL" id="VUOC01000003">
    <property type="protein sequence ID" value="KAA2241552.1"/>
    <property type="molecule type" value="Genomic_DNA"/>
</dbReference>
<comment type="caution">
    <text evidence="3">The sequence shown here is derived from an EMBL/GenBank/DDBJ whole genome shotgun (WGS) entry which is preliminary data.</text>
</comment>
<proteinExistence type="predicted"/>
<dbReference type="Proteomes" id="UP000324611">
    <property type="component" value="Unassembled WGS sequence"/>
</dbReference>
<gene>
    <name evidence="3" type="ORF">F0L74_16820</name>
</gene>
<sequence length="114" mass="12216">MKSLCLLLFMLTAAITAASAQQRSRDVLFPSFQQDISAMKKPAPAPDPRATATSTKNLIFTNYRPAPAVNNTRRMSLRQAPAGGQKLPSGLSSAEATSALPPVKNVKPQISQQH</sequence>